<dbReference type="InterPro" id="IPR010982">
    <property type="entry name" value="Lambda_DNA-bd_dom_sf"/>
</dbReference>
<evidence type="ECO:0000313" key="4">
    <source>
        <dbReference type="EMBL" id="MDL4936631.1"/>
    </source>
</evidence>
<accession>A0A2K3QTV2</accession>
<dbReference type="PANTHER" id="PTHR46797:SF1">
    <property type="entry name" value="METHYLPHOSPHONATE SYNTHASE"/>
    <property type="match status" value="1"/>
</dbReference>
<dbReference type="EMBL" id="JASUBT010000009">
    <property type="protein sequence ID" value="MDL4936631.1"/>
    <property type="molecule type" value="Genomic_DNA"/>
</dbReference>
<dbReference type="EMBL" id="JABXJK010000075">
    <property type="protein sequence ID" value="MBA0973715.1"/>
    <property type="molecule type" value="Genomic_DNA"/>
</dbReference>
<dbReference type="InterPro" id="IPR001387">
    <property type="entry name" value="Cro/C1-type_HTH"/>
</dbReference>
<evidence type="ECO:0000313" key="9">
    <source>
        <dbReference type="Proteomes" id="UP000516696"/>
    </source>
</evidence>
<dbReference type="AlphaFoldDB" id="A0A2K3QTV2"/>
<dbReference type="EMBL" id="CP050485">
    <property type="protein sequence ID" value="QOG27534.1"/>
    <property type="molecule type" value="Genomic_DNA"/>
</dbReference>
<evidence type="ECO:0000313" key="5">
    <source>
        <dbReference type="EMBL" id="MDT2690356.1"/>
    </source>
</evidence>
<dbReference type="GO" id="GO:0003677">
    <property type="term" value="F:DNA binding"/>
    <property type="evidence" value="ECO:0007669"/>
    <property type="project" value="UniProtKB-KW"/>
</dbReference>
<dbReference type="CDD" id="cd00093">
    <property type="entry name" value="HTH_XRE"/>
    <property type="match status" value="1"/>
</dbReference>
<reference evidence="4 12" key="5">
    <citation type="submission" date="2023-06" db="EMBL/GenBank/DDBJ databases">
        <title>Acute promotion of culturable opportunistic pathogens and persistent increase of antibiotic resistance following antibiotic exposure in mouse gut microbiota.</title>
        <authorList>
            <person name="Li L."/>
            <person name="Wang B."/>
            <person name="Sun Y."/>
            <person name="Wang M."/>
            <person name="Xu H."/>
        </authorList>
    </citation>
    <scope>NUCLEOTIDE SEQUENCE [LARGE SCALE GENOMIC DNA]</scope>
    <source>
        <strain evidence="4 12">CRI2_2</strain>
    </source>
</reference>
<evidence type="ECO:0000313" key="6">
    <source>
        <dbReference type="EMBL" id="MXS26232.1"/>
    </source>
</evidence>
<evidence type="ECO:0000259" key="2">
    <source>
        <dbReference type="PROSITE" id="PS50943"/>
    </source>
</evidence>
<dbReference type="InterPro" id="IPR050807">
    <property type="entry name" value="TransReg_Diox_bact_type"/>
</dbReference>
<dbReference type="Proteomes" id="UP000439965">
    <property type="component" value="Unassembled WGS sequence"/>
</dbReference>
<evidence type="ECO:0000313" key="11">
    <source>
        <dbReference type="Proteomes" id="UP001183682"/>
    </source>
</evidence>
<dbReference type="Proteomes" id="UP001183682">
    <property type="component" value="Unassembled WGS sequence"/>
</dbReference>
<dbReference type="Gene3D" id="1.10.260.40">
    <property type="entry name" value="lambda repressor-like DNA-binding domains"/>
    <property type="match status" value="1"/>
</dbReference>
<reference evidence="3 10" key="3">
    <citation type="submission" date="2020-06" db="EMBL/GenBank/DDBJ databases">
        <title>Crossreactivity between MHC class I-restricted antigens from cancer cells and an enterococcal bacteriophage.</title>
        <authorList>
            <person name="Fluckiger A."/>
            <person name="Daillere R."/>
            <person name="Sassi M."/>
            <person name="Cattoir V."/>
            <person name="Kroemer G."/>
            <person name="Zitvogel L."/>
        </authorList>
    </citation>
    <scope>NUCLEOTIDE SEQUENCE [LARGE SCALE GENOMIC DNA]</scope>
    <source>
        <strain evidence="3 10">EG4</strain>
    </source>
</reference>
<evidence type="ECO:0000313" key="12">
    <source>
        <dbReference type="Proteomes" id="UP001241571"/>
    </source>
</evidence>
<evidence type="ECO:0000313" key="7">
    <source>
        <dbReference type="EMBL" id="QOG27534.1"/>
    </source>
</evidence>
<dbReference type="GO" id="GO:0005829">
    <property type="term" value="C:cytosol"/>
    <property type="evidence" value="ECO:0007669"/>
    <property type="project" value="TreeGrafter"/>
</dbReference>
<dbReference type="Pfam" id="PF01381">
    <property type="entry name" value="HTH_3"/>
    <property type="match status" value="1"/>
</dbReference>
<gene>
    <name evidence="7" type="ORF">EGM181_09855</name>
    <name evidence="6" type="ORF">GTI89_09190</name>
    <name evidence="3" type="ORF">HWH42_14175</name>
    <name evidence="5" type="ORF">P7E30_09095</name>
    <name evidence="4" type="ORF">QRX88_12960</name>
</gene>
<dbReference type="PROSITE" id="PS50943">
    <property type="entry name" value="HTH_CROC1"/>
    <property type="match status" value="1"/>
</dbReference>
<evidence type="ECO:0000313" key="10">
    <source>
        <dbReference type="Proteomes" id="UP000571857"/>
    </source>
</evidence>
<keyword evidence="1" id="KW-0238">DNA-binding</keyword>
<dbReference type="Proteomes" id="UP000516696">
    <property type="component" value="Chromosome"/>
</dbReference>
<dbReference type="GO" id="GO:0003700">
    <property type="term" value="F:DNA-binding transcription factor activity"/>
    <property type="evidence" value="ECO:0007669"/>
    <property type="project" value="TreeGrafter"/>
</dbReference>
<reference evidence="5" key="4">
    <citation type="submission" date="2023-03" db="EMBL/GenBank/DDBJ databases">
        <authorList>
            <person name="Shen W."/>
            <person name="Cai J."/>
        </authorList>
    </citation>
    <scope>NUCLEOTIDE SEQUENCE</scope>
    <source>
        <strain evidence="5">K69-2</strain>
    </source>
</reference>
<name>A0A2K3QTV2_ENTGA</name>
<evidence type="ECO:0000256" key="1">
    <source>
        <dbReference type="ARBA" id="ARBA00023125"/>
    </source>
</evidence>
<feature type="domain" description="HTH cro/C1-type" evidence="2">
    <location>
        <begin position="7"/>
        <end position="62"/>
    </location>
</feature>
<dbReference type="SMART" id="SM00530">
    <property type="entry name" value="HTH_XRE"/>
    <property type="match status" value="1"/>
</dbReference>
<dbReference type="PANTHER" id="PTHR46797">
    <property type="entry name" value="HTH-TYPE TRANSCRIPTIONAL REGULATOR"/>
    <property type="match status" value="1"/>
</dbReference>
<protein>
    <submittedName>
        <fullName evidence="6">Helix-turn-helix domain-containing protein</fullName>
    </submittedName>
    <submittedName>
        <fullName evidence="5">Helix-turn-helix transcriptional regulator</fullName>
    </submittedName>
</protein>
<organism evidence="5 11">
    <name type="scientific">Enterococcus gallinarum</name>
    <dbReference type="NCBI Taxonomy" id="1353"/>
    <lineage>
        <taxon>Bacteria</taxon>
        <taxon>Bacillati</taxon>
        <taxon>Bacillota</taxon>
        <taxon>Bacilli</taxon>
        <taxon>Lactobacillales</taxon>
        <taxon>Enterococcaceae</taxon>
        <taxon>Enterococcus</taxon>
    </lineage>
</organism>
<evidence type="ECO:0000313" key="3">
    <source>
        <dbReference type="EMBL" id="MBA0973715.1"/>
    </source>
</evidence>
<reference evidence="7 9" key="2">
    <citation type="submission" date="2020-03" db="EMBL/GenBank/DDBJ databases">
        <title>Characterization of ganglioside-mimicking enterococci.</title>
        <authorList>
            <person name="Patry R.T."/>
            <person name="Nothaft H."/>
            <person name="Bridger R."/>
            <person name="Shajahan A."/>
            <person name="Huynh S."/>
            <person name="Sanchez S."/>
            <person name="Azadi P."/>
            <person name="Cooper K."/>
            <person name="Miller W.G."/>
            <person name="Parker C.T."/>
            <person name="Wells L."/>
            <person name="Szymanski C.M."/>
        </authorList>
    </citation>
    <scope>NUCLEOTIDE SEQUENCE [LARGE SCALE GENOMIC DNA]</scope>
    <source>
        <strain evidence="7 9">EGM181</strain>
    </source>
</reference>
<dbReference type="EMBL" id="JARPZN010000005">
    <property type="protein sequence ID" value="MDT2690356.1"/>
    <property type="molecule type" value="Genomic_DNA"/>
</dbReference>
<dbReference type="Proteomes" id="UP001241571">
    <property type="component" value="Unassembled WGS sequence"/>
</dbReference>
<dbReference type="RefSeq" id="WP_003126562.1">
    <property type="nucleotide sequence ID" value="NZ_BTSN01000005.1"/>
</dbReference>
<dbReference type="Proteomes" id="UP000571857">
    <property type="component" value="Unassembled WGS sequence"/>
</dbReference>
<evidence type="ECO:0000313" key="8">
    <source>
        <dbReference type="Proteomes" id="UP000439965"/>
    </source>
</evidence>
<sequence>MSFGENLKKFREEKQLGVNQLALKSGVSAAQISRFENGKRKTPHVDTAKKLAKALSVPLPLLIGESVSYDEWDYDENQRRVAHQIKDMTEEEITDILEYIAFVKQKNRKR</sequence>
<proteinExistence type="predicted"/>
<dbReference type="SUPFAM" id="SSF47413">
    <property type="entry name" value="lambda repressor-like DNA-binding domains"/>
    <property type="match status" value="1"/>
</dbReference>
<reference evidence="6 8" key="1">
    <citation type="submission" date="2019-04" db="EMBL/GenBank/DDBJ databases">
        <title>Step-wise assembly of the neonatal virome modulated by breast feeding.</title>
        <authorList>
            <person name="Liang G."/>
            <person name="Bushman F."/>
        </authorList>
    </citation>
    <scope>NUCLEOTIDE SEQUENCE [LARGE SCALE GENOMIC DNA]</scope>
    <source>
        <strain evidence="6 8">E3404</strain>
    </source>
</reference>
<dbReference type="EMBL" id="WVTI01000007">
    <property type="protein sequence ID" value="MXS26232.1"/>
    <property type="molecule type" value="Genomic_DNA"/>
</dbReference>